<dbReference type="HOGENOM" id="CLU_2146692_0_0_1"/>
<dbReference type="EMBL" id="KN825474">
    <property type="protein sequence ID" value="KIK90767.1"/>
    <property type="molecule type" value="Genomic_DNA"/>
</dbReference>
<protein>
    <submittedName>
        <fullName evidence="2">Uncharacterized protein</fullName>
    </submittedName>
</protein>
<evidence type="ECO:0000256" key="1">
    <source>
        <dbReference type="SAM" id="MobiDB-lite"/>
    </source>
</evidence>
<organism evidence="2 3">
    <name type="scientific">Paxillus rubicundulus Ve08.2h10</name>
    <dbReference type="NCBI Taxonomy" id="930991"/>
    <lineage>
        <taxon>Eukaryota</taxon>
        <taxon>Fungi</taxon>
        <taxon>Dikarya</taxon>
        <taxon>Basidiomycota</taxon>
        <taxon>Agaricomycotina</taxon>
        <taxon>Agaricomycetes</taxon>
        <taxon>Agaricomycetidae</taxon>
        <taxon>Boletales</taxon>
        <taxon>Paxilineae</taxon>
        <taxon>Paxillaceae</taxon>
        <taxon>Paxillus</taxon>
    </lineage>
</organism>
<feature type="region of interest" description="Disordered" evidence="1">
    <location>
        <begin position="22"/>
        <end position="45"/>
    </location>
</feature>
<dbReference type="Proteomes" id="UP000054538">
    <property type="component" value="Unassembled WGS sequence"/>
</dbReference>
<proteinExistence type="predicted"/>
<feature type="region of interest" description="Disordered" evidence="1">
    <location>
        <begin position="89"/>
        <end position="112"/>
    </location>
</feature>
<reference evidence="3" key="2">
    <citation type="submission" date="2015-01" db="EMBL/GenBank/DDBJ databases">
        <title>Evolutionary Origins and Diversification of the Mycorrhizal Mutualists.</title>
        <authorList>
            <consortium name="DOE Joint Genome Institute"/>
            <consortium name="Mycorrhizal Genomics Consortium"/>
            <person name="Kohler A."/>
            <person name="Kuo A."/>
            <person name="Nagy L.G."/>
            <person name="Floudas D."/>
            <person name="Copeland A."/>
            <person name="Barry K.W."/>
            <person name="Cichocki N."/>
            <person name="Veneault-Fourrey C."/>
            <person name="LaButti K."/>
            <person name="Lindquist E.A."/>
            <person name="Lipzen A."/>
            <person name="Lundell T."/>
            <person name="Morin E."/>
            <person name="Murat C."/>
            <person name="Riley R."/>
            <person name="Ohm R."/>
            <person name="Sun H."/>
            <person name="Tunlid A."/>
            <person name="Henrissat B."/>
            <person name="Grigoriev I.V."/>
            <person name="Hibbett D.S."/>
            <person name="Martin F."/>
        </authorList>
    </citation>
    <scope>NUCLEOTIDE SEQUENCE [LARGE SCALE GENOMIC DNA]</scope>
    <source>
        <strain evidence="3">Ve08.2h10</strain>
    </source>
</reference>
<evidence type="ECO:0000313" key="2">
    <source>
        <dbReference type="EMBL" id="KIK90767.1"/>
    </source>
</evidence>
<sequence length="112" mass="12171">MTHARARGEAWLCKARRMAPTQTFQTAKTGRSRAQMSCISPHSSHSTSEKIVTKFLNPCLPFGHSGCRAHAPSMENTFVPMVITTAGNSSSDTYMKSESGPSHVHAPACYTE</sequence>
<accession>A0A0D0D2R1</accession>
<keyword evidence="3" id="KW-1185">Reference proteome</keyword>
<feature type="compositionally biased region" description="Polar residues" evidence="1">
    <location>
        <begin position="89"/>
        <end position="100"/>
    </location>
</feature>
<reference evidence="2 3" key="1">
    <citation type="submission" date="2014-04" db="EMBL/GenBank/DDBJ databases">
        <authorList>
            <consortium name="DOE Joint Genome Institute"/>
            <person name="Kuo A."/>
            <person name="Kohler A."/>
            <person name="Jargeat P."/>
            <person name="Nagy L.G."/>
            <person name="Floudas D."/>
            <person name="Copeland A."/>
            <person name="Barry K.W."/>
            <person name="Cichocki N."/>
            <person name="Veneault-Fourrey C."/>
            <person name="LaButti K."/>
            <person name="Lindquist E.A."/>
            <person name="Lipzen A."/>
            <person name="Lundell T."/>
            <person name="Morin E."/>
            <person name="Murat C."/>
            <person name="Sun H."/>
            <person name="Tunlid A."/>
            <person name="Henrissat B."/>
            <person name="Grigoriev I.V."/>
            <person name="Hibbett D.S."/>
            <person name="Martin F."/>
            <person name="Nordberg H.P."/>
            <person name="Cantor M.N."/>
            <person name="Hua S.X."/>
        </authorList>
    </citation>
    <scope>NUCLEOTIDE SEQUENCE [LARGE SCALE GENOMIC DNA]</scope>
    <source>
        <strain evidence="2 3">Ve08.2h10</strain>
    </source>
</reference>
<dbReference type="InParanoid" id="A0A0D0D2R1"/>
<feature type="compositionally biased region" description="Polar residues" evidence="1">
    <location>
        <begin position="22"/>
        <end position="35"/>
    </location>
</feature>
<name>A0A0D0D2R1_9AGAM</name>
<gene>
    <name evidence="2" type="ORF">PAXRUDRAFT_665889</name>
</gene>
<dbReference type="AlphaFoldDB" id="A0A0D0D2R1"/>
<evidence type="ECO:0000313" key="3">
    <source>
        <dbReference type="Proteomes" id="UP000054538"/>
    </source>
</evidence>